<sequence>MVNFIPLVPESPAFERVIDCYRDVWASAGEGEARTSVAERFSAHATYPGYRGVVALATDPDELAAAGVEGEDEAVLGYCYGYASRPDQYYHGLLRESLPVEEGDRWLADCFEFVELGVHVGARERGLGSTLHDALLDGVENATSLLTTGVENDPARRFYERRGWDVVHEPFESDDGRPYVVMGRSLGQDAGAAGSDRGRV</sequence>
<feature type="domain" description="N-acetyltransferase" evidence="1">
    <location>
        <begin position="2"/>
        <end position="187"/>
    </location>
</feature>
<dbReference type="EMBL" id="JBHSXM010000001">
    <property type="protein sequence ID" value="MFC6837660.1"/>
    <property type="molecule type" value="Genomic_DNA"/>
</dbReference>
<evidence type="ECO:0000313" key="2">
    <source>
        <dbReference type="EMBL" id="MFC6837660.1"/>
    </source>
</evidence>
<gene>
    <name evidence="2" type="ORF">ACFQHK_14285</name>
</gene>
<comment type="caution">
    <text evidence="2">The sequence shown here is derived from an EMBL/GenBank/DDBJ whole genome shotgun (WGS) entry which is preliminary data.</text>
</comment>
<dbReference type="Gene3D" id="3.40.630.30">
    <property type="match status" value="1"/>
</dbReference>
<dbReference type="Pfam" id="PF00583">
    <property type="entry name" value="Acetyltransf_1"/>
    <property type="match status" value="1"/>
</dbReference>
<dbReference type="EC" id="2.3.-.-" evidence="2"/>
<evidence type="ECO:0000313" key="3">
    <source>
        <dbReference type="Proteomes" id="UP001596406"/>
    </source>
</evidence>
<keyword evidence="2" id="KW-0808">Transferase</keyword>
<evidence type="ECO:0000259" key="1">
    <source>
        <dbReference type="PROSITE" id="PS51186"/>
    </source>
</evidence>
<name>A0ABD5UAR3_9EURY</name>
<keyword evidence="3" id="KW-1185">Reference proteome</keyword>
<organism evidence="2 3">
    <name type="scientific">Halomarina ordinaria</name>
    <dbReference type="NCBI Taxonomy" id="3033939"/>
    <lineage>
        <taxon>Archaea</taxon>
        <taxon>Methanobacteriati</taxon>
        <taxon>Methanobacteriota</taxon>
        <taxon>Stenosarchaea group</taxon>
        <taxon>Halobacteria</taxon>
        <taxon>Halobacteriales</taxon>
        <taxon>Natronomonadaceae</taxon>
        <taxon>Halomarina</taxon>
    </lineage>
</organism>
<keyword evidence="2" id="KW-0012">Acyltransferase</keyword>
<dbReference type="InterPro" id="IPR000182">
    <property type="entry name" value="GNAT_dom"/>
</dbReference>
<dbReference type="PROSITE" id="PS51186">
    <property type="entry name" value="GNAT"/>
    <property type="match status" value="1"/>
</dbReference>
<dbReference type="Proteomes" id="UP001596406">
    <property type="component" value="Unassembled WGS sequence"/>
</dbReference>
<dbReference type="RefSeq" id="WP_304449324.1">
    <property type="nucleotide sequence ID" value="NZ_JARRAH010000001.1"/>
</dbReference>
<dbReference type="InterPro" id="IPR016181">
    <property type="entry name" value="Acyl_CoA_acyltransferase"/>
</dbReference>
<reference evidence="2 3" key="1">
    <citation type="journal article" date="2019" name="Int. J. Syst. Evol. Microbiol.">
        <title>The Global Catalogue of Microorganisms (GCM) 10K type strain sequencing project: providing services to taxonomists for standard genome sequencing and annotation.</title>
        <authorList>
            <consortium name="The Broad Institute Genomics Platform"/>
            <consortium name="The Broad Institute Genome Sequencing Center for Infectious Disease"/>
            <person name="Wu L."/>
            <person name="Ma J."/>
        </authorList>
    </citation>
    <scope>NUCLEOTIDE SEQUENCE [LARGE SCALE GENOMIC DNA]</scope>
    <source>
        <strain evidence="2 3">PSRA2</strain>
    </source>
</reference>
<accession>A0ABD5UAR3</accession>
<dbReference type="SUPFAM" id="SSF55729">
    <property type="entry name" value="Acyl-CoA N-acyltransferases (Nat)"/>
    <property type="match status" value="1"/>
</dbReference>
<proteinExistence type="predicted"/>
<dbReference type="AlphaFoldDB" id="A0ABD5UAR3"/>
<protein>
    <submittedName>
        <fullName evidence="2">GNAT family N-acetyltransferase</fullName>
        <ecNumber evidence="2">2.3.-.-</ecNumber>
    </submittedName>
</protein>
<dbReference type="GO" id="GO:0016746">
    <property type="term" value="F:acyltransferase activity"/>
    <property type="evidence" value="ECO:0007669"/>
    <property type="project" value="UniProtKB-KW"/>
</dbReference>